<dbReference type="InterPro" id="IPR001107">
    <property type="entry name" value="Band_7"/>
</dbReference>
<dbReference type="GO" id="GO:0016020">
    <property type="term" value="C:membrane"/>
    <property type="evidence" value="ECO:0007669"/>
    <property type="project" value="InterPro"/>
</dbReference>
<dbReference type="SUPFAM" id="SSF117892">
    <property type="entry name" value="Band 7/SPFH domain"/>
    <property type="match status" value="1"/>
</dbReference>
<dbReference type="Proteomes" id="UP000000557">
    <property type="component" value="Chromosome"/>
</dbReference>
<feature type="domain" description="Band 7" evidence="1">
    <location>
        <begin position="31"/>
        <end position="200"/>
    </location>
</feature>
<name>Q7NJI7_GLOVI</name>
<dbReference type="HOGENOM" id="CLU_1048729_0_0_3"/>
<gene>
    <name evidence="2" type="ordered locus">gll1845</name>
</gene>
<dbReference type="InterPro" id="IPR000163">
    <property type="entry name" value="Prohibitin"/>
</dbReference>
<dbReference type="KEGG" id="gvi:gll1845"/>
<evidence type="ECO:0000259" key="1">
    <source>
        <dbReference type="SMART" id="SM00244"/>
    </source>
</evidence>
<reference evidence="2 3" key="1">
    <citation type="journal article" date="2003" name="DNA Res.">
        <title>Complete genome structure of Gloeobacter violaceus PCC 7421, a cyanobacterium that lacks thylakoids.</title>
        <authorList>
            <person name="Nakamura Y."/>
            <person name="Kaneko T."/>
            <person name="Sato S."/>
            <person name="Mimuro M."/>
            <person name="Miyashita H."/>
            <person name="Tsuchiya T."/>
            <person name="Sasamoto S."/>
            <person name="Watanabe A."/>
            <person name="Kawashima K."/>
            <person name="Kishida Y."/>
            <person name="Kiyokawa C."/>
            <person name="Kohara M."/>
            <person name="Matsumoto M."/>
            <person name="Matsuno A."/>
            <person name="Nakazaki N."/>
            <person name="Shimpo S."/>
            <person name="Takeuchi C."/>
            <person name="Yamada M."/>
            <person name="Tabata S."/>
        </authorList>
    </citation>
    <scope>NUCLEOTIDE SEQUENCE [LARGE SCALE GENOMIC DNA]</scope>
    <source>
        <strain evidence="3">ATCC 29082 / PCC 7421</strain>
    </source>
</reference>
<reference evidence="2 3" key="2">
    <citation type="journal article" date="2003" name="DNA Res.">
        <title>Complete genome structure of Gloeobacter violaceus PCC 7421, a cyanobacterium that lacks thylakoids (supplement).</title>
        <authorList>
            <person name="Nakamura Y."/>
            <person name="Kaneko T."/>
            <person name="Sato S."/>
            <person name="Mimuro M."/>
            <person name="Miyashita H."/>
            <person name="Tsuchiya T."/>
            <person name="Sasamoto S."/>
            <person name="Watanabe A."/>
            <person name="Kawashima K."/>
            <person name="Kishida Y."/>
            <person name="Kiyokawa C."/>
            <person name="Kohara M."/>
            <person name="Matsumoto M."/>
            <person name="Matsuno A."/>
            <person name="Nakazaki N."/>
            <person name="Shimpo S."/>
            <person name="Takeuchi C."/>
            <person name="Yamada M."/>
            <person name="Tabata S."/>
        </authorList>
    </citation>
    <scope>NUCLEOTIDE SEQUENCE [LARGE SCALE GENOMIC DNA]</scope>
    <source>
        <strain evidence="3">ATCC 29082 / PCC 7421</strain>
    </source>
</reference>
<dbReference type="Pfam" id="PF01145">
    <property type="entry name" value="Band_7"/>
    <property type="match status" value="1"/>
</dbReference>
<protein>
    <submittedName>
        <fullName evidence="2">Gll1845 protein</fullName>
    </submittedName>
</protein>
<dbReference type="Gene3D" id="3.30.479.30">
    <property type="entry name" value="Band 7 domain"/>
    <property type="match status" value="1"/>
</dbReference>
<dbReference type="PRINTS" id="PR00679">
    <property type="entry name" value="PROHIBITIN"/>
</dbReference>
<dbReference type="STRING" id="251221.gene:10759337"/>
<keyword evidence="3" id="KW-1185">Reference proteome</keyword>
<accession>Q7NJI7</accession>
<dbReference type="eggNOG" id="COG0330">
    <property type="taxonomic scope" value="Bacteria"/>
</dbReference>
<dbReference type="EMBL" id="BA000045">
    <property type="protein sequence ID" value="BAC89786.1"/>
    <property type="molecule type" value="Genomic_DNA"/>
</dbReference>
<dbReference type="CDD" id="cd03401">
    <property type="entry name" value="SPFH_prohibitin"/>
    <property type="match status" value="1"/>
</dbReference>
<dbReference type="PANTHER" id="PTHR23222:SF0">
    <property type="entry name" value="PROHIBITIN 1"/>
    <property type="match status" value="1"/>
</dbReference>
<dbReference type="SMART" id="SM00244">
    <property type="entry name" value="PHB"/>
    <property type="match status" value="1"/>
</dbReference>
<dbReference type="PhylomeDB" id="Q7NJI7"/>
<organism evidence="2 3">
    <name type="scientific">Gloeobacter violaceus (strain ATCC 29082 / PCC 7421)</name>
    <dbReference type="NCBI Taxonomy" id="251221"/>
    <lineage>
        <taxon>Bacteria</taxon>
        <taxon>Bacillati</taxon>
        <taxon>Cyanobacteriota</taxon>
        <taxon>Cyanophyceae</taxon>
        <taxon>Gloeobacterales</taxon>
        <taxon>Gloeobacteraceae</taxon>
        <taxon>Gloeobacter</taxon>
    </lineage>
</organism>
<dbReference type="InterPro" id="IPR036013">
    <property type="entry name" value="Band_7/SPFH_dom_sf"/>
</dbReference>
<dbReference type="OrthoDB" id="581469at2"/>
<sequence length="266" mass="29101">MPMSAERQAWLSWAPQLVGVLILGFLLISLNPVRFVGNGENLVVFSWFGGIQKEPLQPGGHLILPVVSETIPFDVKTQALTWKDGGDSYGPRIVALTRDGQEIGAEVTMQFVVADPPKVYETLGTEYIDRIAPIVRSVISSQTSGFSAQDLYSTKRPVLQAQIRERVAGDLSQYGINVLDLLLRDVNFSKDFVAAIEAKTISENQLARKAYEIDQATQDAKTLISEAQAEAGRLGAKADALTKNPEYLRVVQSGVLGETLDTLINR</sequence>
<dbReference type="PANTHER" id="PTHR23222">
    <property type="entry name" value="PROHIBITIN"/>
    <property type="match status" value="1"/>
</dbReference>
<evidence type="ECO:0000313" key="3">
    <source>
        <dbReference type="Proteomes" id="UP000000557"/>
    </source>
</evidence>
<proteinExistence type="predicted"/>
<dbReference type="AlphaFoldDB" id="Q7NJI7"/>
<dbReference type="InParanoid" id="Q7NJI7"/>
<evidence type="ECO:0000313" key="2">
    <source>
        <dbReference type="EMBL" id="BAC89786.1"/>
    </source>
</evidence>
<dbReference type="EnsemblBacteria" id="BAC89786">
    <property type="protein sequence ID" value="BAC89786"/>
    <property type="gene ID" value="BAC89786"/>
</dbReference>